<reference evidence="1 2" key="1">
    <citation type="submission" date="2018-07" db="EMBL/GenBank/DDBJ databases">
        <title>Genomic Encyclopedia of Type Strains, Phase IV (KMG-IV): sequencing the most valuable type-strain genomes for metagenomic binning, comparative biology and taxonomic classification.</title>
        <authorList>
            <person name="Goeker M."/>
        </authorList>
    </citation>
    <scope>NUCLEOTIDE SEQUENCE [LARGE SCALE GENOMIC DNA]</scope>
    <source>
        <strain evidence="1 2">DSM 25281</strain>
    </source>
</reference>
<dbReference type="EMBL" id="QQAY01000022">
    <property type="protein sequence ID" value="RDI37235.1"/>
    <property type="molecule type" value="Genomic_DNA"/>
</dbReference>
<name>A0A370G0H5_9BACI</name>
<keyword evidence="2" id="KW-1185">Reference proteome</keyword>
<protein>
    <submittedName>
        <fullName evidence="1">Uncharacterized protein</fullName>
    </submittedName>
</protein>
<accession>A0A370G0H5</accession>
<organism evidence="1 2">
    <name type="scientific">Falsibacillus pallidus</name>
    <dbReference type="NCBI Taxonomy" id="493781"/>
    <lineage>
        <taxon>Bacteria</taxon>
        <taxon>Bacillati</taxon>
        <taxon>Bacillota</taxon>
        <taxon>Bacilli</taxon>
        <taxon>Bacillales</taxon>
        <taxon>Bacillaceae</taxon>
        <taxon>Falsibacillus</taxon>
    </lineage>
</organism>
<dbReference type="AlphaFoldDB" id="A0A370G0H5"/>
<evidence type="ECO:0000313" key="2">
    <source>
        <dbReference type="Proteomes" id="UP000255326"/>
    </source>
</evidence>
<comment type="caution">
    <text evidence="1">The sequence shown here is derived from an EMBL/GenBank/DDBJ whole genome shotgun (WGS) entry which is preliminary data.</text>
</comment>
<dbReference type="Proteomes" id="UP000255326">
    <property type="component" value="Unassembled WGS sequence"/>
</dbReference>
<sequence>MFKRMRFTPPTDHYDKRIESIDEEIVRLIHERKVRSDDDPGFPHKEQIASWAEKYHFYEDFLNSVFSHFLNEDVYKPSVEPEGFIKNIPVMQSFENGELFYTLTFIRQYQNASVVHMAIDRMKSDDEIPFHRREHISYELSVEGSEIEYDCRQEGGGGTDTHTSYSYVISPALPDAPANLELIFKEYRLPPKKATGYQFTVKY</sequence>
<evidence type="ECO:0000313" key="1">
    <source>
        <dbReference type="EMBL" id="RDI37235.1"/>
    </source>
</evidence>
<gene>
    <name evidence="1" type="ORF">DFR59_12225</name>
</gene>
<dbReference type="RefSeq" id="WP_245948533.1">
    <property type="nucleotide sequence ID" value="NZ_QQAY01000022.1"/>
</dbReference>
<proteinExistence type="predicted"/>